<accession>A0A9P4U204</accession>
<gene>
    <name evidence="2" type="ORF">EJ08DRAFT_56716</name>
</gene>
<name>A0A9P4U204_9PEZI</name>
<organism evidence="2 3">
    <name type="scientific">Tothia fuscella</name>
    <dbReference type="NCBI Taxonomy" id="1048955"/>
    <lineage>
        <taxon>Eukaryota</taxon>
        <taxon>Fungi</taxon>
        <taxon>Dikarya</taxon>
        <taxon>Ascomycota</taxon>
        <taxon>Pezizomycotina</taxon>
        <taxon>Dothideomycetes</taxon>
        <taxon>Pleosporomycetidae</taxon>
        <taxon>Venturiales</taxon>
        <taxon>Cylindrosympodiaceae</taxon>
        <taxon>Tothia</taxon>
    </lineage>
</organism>
<evidence type="ECO:0000313" key="2">
    <source>
        <dbReference type="EMBL" id="KAF2433508.1"/>
    </source>
</evidence>
<keyword evidence="1" id="KW-0472">Membrane</keyword>
<proteinExistence type="predicted"/>
<evidence type="ECO:0000256" key="1">
    <source>
        <dbReference type="SAM" id="Phobius"/>
    </source>
</evidence>
<dbReference type="EMBL" id="MU007020">
    <property type="protein sequence ID" value="KAF2433508.1"/>
    <property type="molecule type" value="Genomic_DNA"/>
</dbReference>
<keyword evidence="3" id="KW-1185">Reference proteome</keyword>
<keyword evidence="1" id="KW-0812">Transmembrane</keyword>
<comment type="caution">
    <text evidence="2">The sequence shown here is derived from an EMBL/GenBank/DDBJ whole genome shotgun (WGS) entry which is preliminary data.</text>
</comment>
<feature type="transmembrane region" description="Helical" evidence="1">
    <location>
        <begin position="32"/>
        <end position="49"/>
    </location>
</feature>
<reference evidence="2" key="1">
    <citation type="journal article" date="2020" name="Stud. Mycol.">
        <title>101 Dothideomycetes genomes: a test case for predicting lifestyles and emergence of pathogens.</title>
        <authorList>
            <person name="Haridas S."/>
            <person name="Albert R."/>
            <person name="Binder M."/>
            <person name="Bloem J."/>
            <person name="Labutti K."/>
            <person name="Salamov A."/>
            <person name="Andreopoulos B."/>
            <person name="Baker S."/>
            <person name="Barry K."/>
            <person name="Bills G."/>
            <person name="Bluhm B."/>
            <person name="Cannon C."/>
            <person name="Castanera R."/>
            <person name="Culley D."/>
            <person name="Daum C."/>
            <person name="Ezra D."/>
            <person name="Gonzalez J."/>
            <person name="Henrissat B."/>
            <person name="Kuo A."/>
            <person name="Liang C."/>
            <person name="Lipzen A."/>
            <person name="Lutzoni F."/>
            <person name="Magnuson J."/>
            <person name="Mondo S."/>
            <person name="Nolan M."/>
            <person name="Ohm R."/>
            <person name="Pangilinan J."/>
            <person name="Park H.-J."/>
            <person name="Ramirez L."/>
            <person name="Alfaro M."/>
            <person name="Sun H."/>
            <person name="Tritt A."/>
            <person name="Yoshinaga Y."/>
            <person name="Zwiers L.-H."/>
            <person name="Turgeon B."/>
            <person name="Goodwin S."/>
            <person name="Spatafora J."/>
            <person name="Crous P."/>
            <person name="Grigoriev I."/>
        </authorList>
    </citation>
    <scope>NUCLEOTIDE SEQUENCE</scope>
    <source>
        <strain evidence="2">CBS 130266</strain>
    </source>
</reference>
<evidence type="ECO:0000313" key="3">
    <source>
        <dbReference type="Proteomes" id="UP000800235"/>
    </source>
</evidence>
<sequence length="110" mass="12577">MCRAVCVYLAKAKVTTFTTFTSKKEHILRPTAFSYPFVFLIVNLFFYLTEQQVCLPSSLFLSPQSEWRSYNGGLDGGEKGTLIGGKNGRCLSHFLIFFFLWLTKKRFGRG</sequence>
<dbReference type="Proteomes" id="UP000800235">
    <property type="component" value="Unassembled WGS sequence"/>
</dbReference>
<dbReference type="AlphaFoldDB" id="A0A9P4U204"/>
<keyword evidence="1" id="KW-1133">Transmembrane helix</keyword>
<protein>
    <submittedName>
        <fullName evidence="2">Uncharacterized protein</fullName>
    </submittedName>
</protein>